<reference evidence="6" key="1">
    <citation type="submission" date="2019-10" db="EMBL/GenBank/DDBJ databases">
        <authorList>
            <consortium name="DOE Joint Genome Institute"/>
            <person name="Kuo A."/>
            <person name="Miyauchi S."/>
            <person name="Kiss E."/>
            <person name="Drula E."/>
            <person name="Kohler A."/>
            <person name="Sanchez-Garcia M."/>
            <person name="Andreopoulos B."/>
            <person name="Barry K.W."/>
            <person name="Bonito G."/>
            <person name="Buee M."/>
            <person name="Carver A."/>
            <person name="Chen C."/>
            <person name="Cichocki N."/>
            <person name="Clum A."/>
            <person name="Culley D."/>
            <person name="Crous P.W."/>
            <person name="Fauchery L."/>
            <person name="Girlanda M."/>
            <person name="Hayes R."/>
            <person name="Keri Z."/>
            <person name="LaButti K."/>
            <person name="Lipzen A."/>
            <person name="Lombard V."/>
            <person name="Magnuson J."/>
            <person name="Maillard F."/>
            <person name="Morin E."/>
            <person name="Murat C."/>
            <person name="Nolan M."/>
            <person name="Ohm R."/>
            <person name="Pangilinan J."/>
            <person name="Pereira M."/>
            <person name="Perotto S."/>
            <person name="Peter M."/>
            <person name="Riley R."/>
            <person name="Sitrit Y."/>
            <person name="Stielow B."/>
            <person name="Szollosi G."/>
            <person name="Zifcakova L."/>
            <person name="Stursova M."/>
            <person name="Spatafora J.W."/>
            <person name="Tedersoo L."/>
            <person name="Vaario L.-M."/>
            <person name="Yamada A."/>
            <person name="Yan M."/>
            <person name="Wang P."/>
            <person name="Xu J."/>
            <person name="Bruns T."/>
            <person name="Baldrian P."/>
            <person name="Vilgalys R."/>
            <person name="Henrissat B."/>
            <person name="Grigoriev I.V."/>
            <person name="Hibbett D."/>
            <person name="Nagy L.G."/>
            <person name="Martin F.M."/>
        </authorList>
    </citation>
    <scope>NUCLEOTIDE SEQUENCE</scope>
    <source>
        <strain evidence="6">Prilba</strain>
    </source>
</reference>
<feature type="repeat" description="WD" evidence="3">
    <location>
        <begin position="150"/>
        <end position="192"/>
    </location>
</feature>
<dbReference type="InterPro" id="IPR036322">
    <property type="entry name" value="WD40_repeat_dom_sf"/>
</dbReference>
<dbReference type="OrthoDB" id="311712at2759"/>
<dbReference type="InterPro" id="IPR015943">
    <property type="entry name" value="WD40/YVTN_repeat-like_dom_sf"/>
</dbReference>
<feature type="compositionally biased region" description="Polar residues" evidence="4">
    <location>
        <begin position="469"/>
        <end position="489"/>
    </location>
</feature>
<dbReference type="SMART" id="SM00320">
    <property type="entry name" value="WD40"/>
    <property type="match status" value="5"/>
</dbReference>
<evidence type="ECO:0000313" key="7">
    <source>
        <dbReference type="Proteomes" id="UP000759537"/>
    </source>
</evidence>
<feature type="region of interest" description="Disordered" evidence="4">
    <location>
        <begin position="520"/>
        <end position="555"/>
    </location>
</feature>
<dbReference type="InterPro" id="IPR049567">
    <property type="entry name" value="WDR59-like"/>
</dbReference>
<dbReference type="EMBL" id="WHVB01000004">
    <property type="protein sequence ID" value="KAF8483452.1"/>
    <property type="molecule type" value="Genomic_DNA"/>
</dbReference>
<dbReference type="GO" id="GO:0035591">
    <property type="term" value="F:signaling adaptor activity"/>
    <property type="evidence" value="ECO:0007669"/>
    <property type="project" value="TreeGrafter"/>
</dbReference>
<dbReference type="Proteomes" id="UP000759537">
    <property type="component" value="Unassembled WGS sequence"/>
</dbReference>
<dbReference type="GO" id="GO:0035859">
    <property type="term" value="C:Seh1-associated complex"/>
    <property type="evidence" value="ECO:0007669"/>
    <property type="project" value="TreeGrafter"/>
</dbReference>
<dbReference type="Pfam" id="PF00400">
    <property type="entry name" value="WD40"/>
    <property type="match status" value="1"/>
</dbReference>
<feature type="domain" description="WDR59/RTC1-like RING zinc finger" evidence="5">
    <location>
        <begin position="1252"/>
        <end position="1297"/>
    </location>
</feature>
<evidence type="ECO:0000256" key="2">
    <source>
        <dbReference type="ARBA" id="ARBA00022737"/>
    </source>
</evidence>
<feature type="compositionally biased region" description="Basic and acidic residues" evidence="4">
    <location>
        <begin position="563"/>
        <end position="572"/>
    </location>
</feature>
<keyword evidence="2" id="KW-0677">Repeat</keyword>
<evidence type="ECO:0000256" key="3">
    <source>
        <dbReference type="PROSITE-ProRule" id="PRU00221"/>
    </source>
</evidence>
<dbReference type="PANTHER" id="PTHR46170">
    <property type="entry name" value="GATOR COMPLEX PROTEIN WDR59"/>
    <property type="match status" value="1"/>
</dbReference>
<dbReference type="InterPro" id="IPR001680">
    <property type="entry name" value="WD40_rpt"/>
</dbReference>
<proteinExistence type="predicted"/>
<dbReference type="PROSITE" id="PS50294">
    <property type="entry name" value="WD_REPEATS_REGION"/>
    <property type="match status" value="1"/>
</dbReference>
<comment type="caution">
    <text evidence="6">The sequence shown here is derived from an EMBL/GenBank/DDBJ whole genome shotgun (WGS) entry which is preliminary data.</text>
</comment>
<dbReference type="InterPro" id="IPR049566">
    <property type="entry name" value="WDR59_RTC1-like_RING_Znf"/>
</dbReference>
<keyword evidence="1 3" id="KW-0853">WD repeat</keyword>
<feature type="region of interest" description="Disordered" evidence="4">
    <location>
        <begin position="467"/>
        <end position="502"/>
    </location>
</feature>
<evidence type="ECO:0000313" key="6">
    <source>
        <dbReference type="EMBL" id="KAF8483452.1"/>
    </source>
</evidence>
<dbReference type="SUPFAM" id="SSF50978">
    <property type="entry name" value="WD40 repeat-like"/>
    <property type="match status" value="1"/>
</dbReference>
<feature type="region of interest" description="Disordered" evidence="4">
    <location>
        <begin position="1"/>
        <end position="45"/>
    </location>
</feature>
<feature type="compositionally biased region" description="Basic and acidic residues" evidence="4">
    <location>
        <begin position="1054"/>
        <end position="1065"/>
    </location>
</feature>
<dbReference type="GO" id="GO:0005774">
    <property type="term" value="C:vacuolar membrane"/>
    <property type="evidence" value="ECO:0007669"/>
    <property type="project" value="TreeGrafter"/>
</dbReference>
<dbReference type="PROSITE" id="PS00678">
    <property type="entry name" value="WD_REPEATS_1"/>
    <property type="match status" value="2"/>
</dbReference>
<keyword evidence="7" id="KW-1185">Reference proteome</keyword>
<protein>
    <recommendedName>
        <fullName evidence="5">WDR59/RTC1-like RING zinc finger domain-containing protein</fullName>
    </recommendedName>
</protein>
<dbReference type="CDD" id="cd16488">
    <property type="entry name" value="mRING-H2-C3H3C2_Mio-like"/>
    <property type="match status" value="1"/>
</dbReference>
<feature type="repeat" description="WD" evidence="3">
    <location>
        <begin position="237"/>
        <end position="273"/>
    </location>
</feature>
<organism evidence="6 7">
    <name type="scientific">Russula ochroleuca</name>
    <dbReference type="NCBI Taxonomy" id="152965"/>
    <lineage>
        <taxon>Eukaryota</taxon>
        <taxon>Fungi</taxon>
        <taxon>Dikarya</taxon>
        <taxon>Basidiomycota</taxon>
        <taxon>Agaricomycotina</taxon>
        <taxon>Agaricomycetes</taxon>
        <taxon>Russulales</taxon>
        <taxon>Russulaceae</taxon>
        <taxon>Russula</taxon>
    </lineage>
</organism>
<evidence type="ECO:0000256" key="4">
    <source>
        <dbReference type="SAM" id="MobiDB-lite"/>
    </source>
</evidence>
<dbReference type="Pfam" id="PF17120">
    <property type="entry name" value="zf-RING_16"/>
    <property type="match status" value="1"/>
</dbReference>
<dbReference type="GO" id="GO:1904263">
    <property type="term" value="P:positive regulation of TORC1 signaling"/>
    <property type="evidence" value="ECO:0007669"/>
    <property type="project" value="TreeGrafter"/>
</dbReference>
<feature type="compositionally biased region" description="Polar residues" evidence="4">
    <location>
        <begin position="1096"/>
        <end position="1105"/>
    </location>
</feature>
<feature type="region of interest" description="Disordered" evidence="4">
    <location>
        <begin position="395"/>
        <end position="432"/>
    </location>
</feature>
<feature type="compositionally biased region" description="Low complexity" evidence="4">
    <location>
        <begin position="17"/>
        <end position="26"/>
    </location>
</feature>
<evidence type="ECO:0000256" key="1">
    <source>
        <dbReference type="ARBA" id="ARBA00022574"/>
    </source>
</evidence>
<reference evidence="6" key="2">
    <citation type="journal article" date="2020" name="Nat. Commun.">
        <title>Large-scale genome sequencing of mycorrhizal fungi provides insights into the early evolution of symbiotic traits.</title>
        <authorList>
            <person name="Miyauchi S."/>
            <person name="Kiss E."/>
            <person name="Kuo A."/>
            <person name="Drula E."/>
            <person name="Kohler A."/>
            <person name="Sanchez-Garcia M."/>
            <person name="Morin E."/>
            <person name="Andreopoulos B."/>
            <person name="Barry K.W."/>
            <person name="Bonito G."/>
            <person name="Buee M."/>
            <person name="Carver A."/>
            <person name="Chen C."/>
            <person name="Cichocki N."/>
            <person name="Clum A."/>
            <person name="Culley D."/>
            <person name="Crous P.W."/>
            <person name="Fauchery L."/>
            <person name="Girlanda M."/>
            <person name="Hayes R.D."/>
            <person name="Keri Z."/>
            <person name="LaButti K."/>
            <person name="Lipzen A."/>
            <person name="Lombard V."/>
            <person name="Magnuson J."/>
            <person name="Maillard F."/>
            <person name="Murat C."/>
            <person name="Nolan M."/>
            <person name="Ohm R.A."/>
            <person name="Pangilinan J."/>
            <person name="Pereira M.F."/>
            <person name="Perotto S."/>
            <person name="Peter M."/>
            <person name="Pfister S."/>
            <person name="Riley R."/>
            <person name="Sitrit Y."/>
            <person name="Stielow J.B."/>
            <person name="Szollosi G."/>
            <person name="Zifcakova L."/>
            <person name="Stursova M."/>
            <person name="Spatafora J.W."/>
            <person name="Tedersoo L."/>
            <person name="Vaario L.M."/>
            <person name="Yamada A."/>
            <person name="Yan M."/>
            <person name="Wang P."/>
            <person name="Xu J."/>
            <person name="Bruns T."/>
            <person name="Baldrian P."/>
            <person name="Vilgalys R."/>
            <person name="Dunand C."/>
            <person name="Henrissat B."/>
            <person name="Grigoriev I.V."/>
            <person name="Hibbett D."/>
            <person name="Nagy L.G."/>
            <person name="Martin F.M."/>
        </authorList>
    </citation>
    <scope>NUCLEOTIDE SEQUENCE</scope>
    <source>
        <strain evidence="6">Prilba</strain>
    </source>
</reference>
<feature type="compositionally biased region" description="Basic and acidic residues" evidence="4">
    <location>
        <begin position="1082"/>
        <end position="1094"/>
    </location>
</feature>
<feature type="region of interest" description="Disordered" evidence="4">
    <location>
        <begin position="562"/>
        <end position="581"/>
    </location>
</feature>
<dbReference type="GO" id="GO:0034198">
    <property type="term" value="P:cellular response to amino acid starvation"/>
    <property type="evidence" value="ECO:0007669"/>
    <property type="project" value="TreeGrafter"/>
</dbReference>
<dbReference type="InterPro" id="IPR019775">
    <property type="entry name" value="WD40_repeat_CS"/>
</dbReference>
<dbReference type="PANTHER" id="PTHR46170:SF1">
    <property type="entry name" value="GATOR COMPLEX PROTEIN WDR59"/>
    <property type="match status" value="1"/>
</dbReference>
<accession>A0A9P5N0I1</accession>
<sequence length="1301" mass="143176">MSVPGVPTDGHSNHNGSTSRLSLSSLGAHPTTGGAVPSDITESLSSSEDGIKKSLIIDMKDLVGDAVGNMSISPSYRDLVLAARNGLFIIDLNAPSDVPRFLPQGGTWNVADVQWNPHPARAEYIISTSSEKLLIWNLCLTGKSAIQHALHSHYRAITDINWHTQDPDVVVSTGIDSWLWAWDLRTPQKPIMGLCAFNSGGTQVKWNRQDGNVLASSHLNEVLIWDRRKGSIPMKSIKAHSAKIYGIDWAHNNSRELVTCSLDKTIKLWDVDTSPTGRGGLCDTDGNATIPPQCSIYEPYCTIHTSYPVWRARDLPFGHGLLSLPQRGGDALEMWAHNVEIPSASIPIEAFEGHADVVKEFVWRRGGRDWGDFQLITWSKDKTLRFWPIDQDVLQSAGHPADNDPPPRAQGYGDNSFSFRTPPEGSHARPALSAPVGQRGILAEVRATQFGSRLPNPVLLPLRGARDTPQVQQLPESEPEQTPTVTSISAPPRQGGTMTRGNRAARMDALAWLSSFRVGERAREGSPGNGSGVESGNASRIGSRSRPPSRDATSANISAVLHRSGDGRGHWDDESEGQSLQDEITSVVTRLQQESSRIKLEKHDLVKRRTCTLGLNGPWGESSSVFVRVSFTFPKGYPQDVHPGGTPVVDLERSPLISIRNRAFMLRRLRMLRETRRPCLEACLRFLLYGNEDERQRRTAHIAYDSSSDEEMSSLMRSKRDIVTPLHSDKNIAEPVTSQGVFGPNGQLVCFSRAPPRIVRNPLHELTASPSASHSTDSIPRLFQSPALIADAVRRLALASRDSRKSGGEAQRREDGDNILHIMTNLLLSSRLRQRRPSEQSRPLDDIPANYSLLPTHAMTVFVRDGASITDLGQDLAGEYVLDASTPSEACDKNAEIARQHNRRDHEDFFVSLGLLLSSHGECFPKAWIANPLACSFIKQMYEKFAQEKNIQMLAMVAVLLLKTHSPIVPPRENSPTLAMTHHTPVWQPQNDGFLSFRSWKEGRVQSPTWTYPASSPVANFASTSISSLSSRGSWSSLFNTSNVRQLIGSSFDPPRDGGHGEPTAHEGGLAGIPVPGNRSRKFSDIDPRARPVKSESPQPLSPTSRADVGATRSLGSAPLMAGQGRRPTFSQVAKARHTTVHKSVVVVDLRHELQQERERESELLYSFVSSEQLVMHVLAYAEVLFRWKLLHKRIELLKAVDPFLRMPSDSYFNSDHSQLGASILCTQCNQPAASSTQSACSACGTRLGMPRCSVCRLPVKGLSFNCLGCRHVSHLSCWRSRQSATCTTGCSCRCRAIVQT</sequence>
<evidence type="ECO:0000259" key="5">
    <source>
        <dbReference type="Pfam" id="PF17120"/>
    </source>
</evidence>
<gene>
    <name evidence="6" type="ORF">DFH94DRAFT_721847</name>
</gene>
<dbReference type="Gene3D" id="2.130.10.10">
    <property type="entry name" value="YVTN repeat-like/Quinoprotein amine dehydrogenase"/>
    <property type="match status" value="1"/>
</dbReference>
<name>A0A9P5N0I1_9AGAM</name>
<feature type="region of interest" description="Disordered" evidence="4">
    <location>
        <begin position="1049"/>
        <end position="1111"/>
    </location>
</feature>
<dbReference type="PROSITE" id="PS50082">
    <property type="entry name" value="WD_REPEATS_2"/>
    <property type="match status" value="2"/>
</dbReference>